<reference evidence="1 2" key="1">
    <citation type="submission" date="2017-05" db="EMBL/GenBank/DDBJ databases">
        <authorList>
            <person name="Song R."/>
            <person name="Chenine A.L."/>
            <person name="Ruprecht R.M."/>
        </authorList>
    </citation>
    <scope>NUCLEOTIDE SEQUENCE [LARGE SCALE GENOMIC DNA]</scope>
    <source>
        <strain evidence="1 2">CECT 7927</strain>
    </source>
</reference>
<accession>A0A1Y6J1X8</accession>
<gene>
    <name evidence="1" type="ORF">VIM7927_04470</name>
</gene>
<dbReference type="EMBL" id="FXXI01000030">
    <property type="protein sequence ID" value="SMS03100.1"/>
    <property type="molecule type" value="Genomic_DNA"/>
</dbReference>
<protein>
    <submittedName>
        <fullName evidence="1">Uncharacterized protein</fullName>
    </submittedName>
</protein>
<evidence type="ECO:0000313" key="2">
    <source>
        <dbReference type="Proteomes" id="UP000196125"/>
    </source>
</evidence>
<name>A0A1Y6J1X8_9VIBR</name>
<evidence type="ECO:0000313" key="1">
    <source>
        <dbReference type="EMBL" id="SMS03100.1"/>
    </source>
</evidence>
<dbReference type="AlphaFoldDB" id="A0A1Y6J1X8"/>
<proteinExistence type="predicted"/>
<organism evidence="1 2">
    <name type="scientific">Vibrio mangrovi</name>
    <dbReference type="NCBI Taxonomy" id="474394"/>
    <lineage>
        <taxon>Bacteria</taxon>
        <taxon>Pseudomonadati</taxon>
        <taxon>Pseudomonadota</taxon>
        <taxon>Gammaproteobacteria</taxon>
        <taxon>Vibrionales</taxon>
        <taxon>Vibrionaceae</taxon>
        <taxon>Vibrio</taxon>
    </lineage>
</organism>
<dbReference type="Proteomes" id="UP000196125">
    <property type="component" value="Unassembled WGS sequence"/>
</dbReference>
<sequence length="154" mass="17800">MCQCQCSRTDKLRIQAKLRTGGIAQTTVDASGKLFVFCHLLRGLQVGAIFRFAVVADDIRLDRFQPFDERGHVHNQVFLNREVSQWFDFHAVRIIPQEAFTGQFRNTVDHYATGSADRHPAGPAIRQIFVQIVFHIRNRVEDRHGFIERHLKCL</sequence>